<dbReference type="SUPFAM" id="SSF161098">
    <property type="entry name" value="MetI-like"/>
    <property type="match status" value="1"/>
</dbReference>
<dbReference type="OrthoDB" id="7915284at2"/>
<evidence type="ECO:0000259" key="9">
    <source>
        <dbReference type="PROSITE" id="PS50928"/>
    </source>
</evidence>
<comment type="similarity">
    <text evidence="2">Belongs to the binding-protein-dependent transport system permease family. CysTW subfamily.</text>
</comment>
<evidence type="ECO:0000313" key="10">
    <source>
        <dbReference type="EMBL" id="PWR21909.1"/>
    </source>
</evidence>
<evidence type="ECO:0000256" key="6">
    <source>
        <dbReference type="ARBA" id="ARBA00022989"/>
    </source>
</evidence>
<feature type="transmembrane region" description="Helical" evidence="8">
    <location>
        <begin position="20"/>
        <end position="40"/>
    </location>
</feature>
<evidence type="ECO:0000313" key="11">
    <source>
        <dbReference type="Proteomes" id="UP000246077"/>
    </source>
</evidence>
<organism evidence="10 11">
    <name type="scientific">Zavarzinia compransoris</name>
    <dbReference type="NCBI Taxonomy" id="1264899"/>
    <lineage>
        <taxon>Bacteria</taxon>
        <taxon>Pseudomonadati</taxon>
        <taxon>Pseudomonadota</taxon>
        <taxon>Alphaproteobacteria</taxon>
        <taxon>Rhodospirillales</taxon>
        <taxon>Zavarziniaceae</taxon>
        <taxon>Zavarzinia</taxon>
    </lineage>
</organism>
<feature type="transmembrane region" description="Helical" evidence="8">
    <location>
        <begin position="105"/>
        <end position="123"/>
    </location>
</feature>
<gene>
    <name evidence="10" type="ORF">DKG75_07975</name>
</gene>
<evidence type="ECO:0000256" key="4">
    <source>
        <dbReference type="ARBA" id="ARBA00022475"/>
    </source>
</evidence>
<accession>A0A317E4J0</accession>
<feature type="transmembrane region" description="Helical" evidence="8">
    <location>
        <begin position="256"/>
        <end position="276"/>
    </location>
</feature>
<dbReference type="CDD" id="cd06261">
    <property type="entry name" value="TM_PBP2"/>
    <property type="match status" value="1"/>
</dbReference>
<dbReference type="EMBL" id="QGLF01000002">
    <property type="protein sequence ID" value="PWR21909.1"/>
    <property type="molecule type" value="Genomic_DNA"/>
</dbReference>
<keyword evidence="6 8" id="KW-1133">Transmembrane helix</keyword>
<comment type="caution">
    <text evidence="10">The sequence shown here is derived from an EMBL/GenBank/DDBJ whole genome shotgun (WGS) entry which is preliminary data.</text>
</comment>
<dbReference type="Proteomes" id="UP000246077">
    <property type="component" value="Unassembled WGS sequence"/>
</dbReference>
<dbReference type="InterPro" id="IPR000515">
    <property type="entry name" value="MetI-like"/>
</dbReference>
<feature type="transmembrane region" description="Helical" evidence="8">
    <location>
        <begin position="74"/>
        <end position="93"/>
    </location>
</feature>
<feature type="domain" description="ABC transmembrane type-1" evidence="9">
    <location>
        <begin position="68"/>
        <end position="277"/>
    </location>
</feature>
<dbReference type="Gene3D" id="1.10.3720.10">
    <property type="entry name" value="MetI-like"/>
    <property type="match status" value="1"/>
</dbReference>
<dbReference type="InterPro" id="IPR035906">
    <property type="entry name" value="MetI-like_sf"/>
</dbReference>
<keyword evidence="4" id="KW-1003">Cell membrane</keyword>
<comment type="subcellular location">
    <subcellularLocation>
        <location evidence="1 8">Cell membrane</location>
        <topology evidence="1 8">Multi-pass membrane protein</topology>
    </subcellularLocation>
</comment>
<evidence type="ECO:0000256" key="7">
    <source>
        <dbReference type="ARBA" id="ARBA00023136"/>
    </source>
</evidence>
<feature type="transmembrane region" description="Helical" evidence="8">
    <location>
        <begin position="200"/>
        <end position="226"/>
    </location>
</feature>
<sequence length="289" mass="32092">MRAGQRRLAAFGLTFSGPFLWTLVFLIVPYAVLLAVSFWTRKFPVFVPDFQFGNYAQIFADPQYYTVILRTLKIAALVTLASIVLGYPLAYFLVFTVRSAKWRNILYMAVIVPLWVSYLLRAYTWKIILGTDGVLNSFLVWSGILSEPTDLFLYNQFSMVLTLTYIFIPFMVMPIFTALDKIPRRLIEASEDLGVGPFRTFLRIILPLSVGGVVAGATMTFCLAFGDFVAPALVGGPTGTMLANILQTQFGAALNWPLGSALAMIVLIIVLALMGLSNRIERAGRLDMA</sequence>
<evidence type="ECO:0000256" key="2">
    <source>
        <dbReference type="ARBA" id="ARBA00007069"/>
    </source>
</evidence>
<protein>
    <submittedName>
        <fullName evidence="10">Spermidine/putrescine ABC transporter</fullName>
    </submittedName>
</protein>
<evidence type="ECO:0000256" key="8">
    <source>
        <dbReference type="RuleBase" id="RU363032"/>
    </source>
</evidence>
<proteinExistence type="inferred from homology"/>
<dbReference type="PANTHER" id="PTHR42929">
    <property type="entry name" value="INNER MEMBRANE ABC TRANSPORTER PERMEASE PROTEIN YDCU-RELATED-RELATED"/>
    <property type="match status" value="1"/>
</dbReference>
<dbReference type="GO" id="GO:0005886">
    <property type="term" value="C:plasma membrane"/>
    <property type="evidence" value="ECO:0007669"/>
    <property type="project" value="UniProtKB-SubCell"/>
</dbReference>
<dbReference type="PROSITE" id="PS50928">
    <property type="entry name" value="ABC_TM1"/>
    <property type="match status" value="1"/>
</dbReference>
<dbReference type="RefSeq" id="WP_109920553.1">
    <property type="nucleotide sequence ID" value="NZ_QGLF01000002.1"/>
</dbReference>
<name>A0A317E4J0_9PROT</name>
<keyword evidence="11" id="KW-1185">Reference proteome</keyword>
<feature type="transmembrane region" description="Helical" evidence="8">
    <location>
        <begin position="157"/>
        <end position="179"/>
    </location>
</feature>
<reference evidence="11" key="1">
    <citation type="submission" date="2018-05" db="EMBL/GenBank/DDBJ databases">
        <title>Zavarzinia sp. HR-AS.</title>
        <authorList>
            <person name="Lee Y."/>
            <person name="Jeon C.O."/>
        </authorList>
    </citation>
    <scope>NUCLEOTIDE SEQUENCE [LARGE SCALE GENOMIC DNA]</scope>
    <source>
        <strain evidence="11">DSM 1231</strain>
    </source>
</reference>
<evidence type="ECO:0000256" key="1">
    <source>
        <dbReference type="ARBA" id="ARBA00004651"/>
    </source>
</evidence>
<keyword evidence="3 8" id="KW-0813">Transport</keyword>
<evidence type="ECO:0000256" key="3">
    <source>
        <dbReference type="ARBA" id="ARBA00022448"/>
    </source>
</evidence>
<evidence type="ECO:0000256" key="5">
    <source>
        <dbReference type="ARBA" id="ARBA00022692"/>
    </source>
</evidence>
<dbReference type="Pfam" id="PF00528">
    <property type="entry name" value="BPD_transp_1"/>
    <property type="match status" value="1"/>
</dbReference>
<dbReference type="AlphaFoldDB" id="A0A317E4J0"/>
<keyword evidence="5 8" id="KW-0812">Transmembrane</keyword>
<dbReference type="PANTHER" id="PTHR42929:SF1">
    <property type="entry name" value="INNER MEMBRANE ABC TRANSPORTER PERMEASE PROTEIN YDCU-RELATED"/>
    <property type="match status" value="1"/>
</dbReference>
<keyword evidence="7 8" id="KW-0472">Membrane</keyword>
<dbReference type="GO" id="GO:0055085">
    <property type="term" value="P:transmembrane transport"/>
    <property type="evidence" value="ECO:0007669"/>
    <property type="project" value="InterPro"/>
</dbReference>